<reference evidence="13 14" key="1">
    <citation type="journal article" date="2017" name="Curr. Biol.">
        <title>The Evolution of Venom by Co-option of Single-Copy Genes.</title>
        <authorList>
            <person name="Martinson E.O."/>
            <person name="Mrinalini"/>
            <person name="Kelkar Y.D."/>
            <person name="Chang C.H."/>
            <person name="Werren J.H."/>
        </authorList>
    </citation>
    <scope>NUCLEOTIDE SEQUENCE [LARGE SCALE GENOMIC DNA]</scope>
    <source>
        <strain evidence="13 14">Alberta</strain>
        <tissue evidence="13">Whole body</tissue>
    </source>
</reference>
<keyword evidence="9 11" id="KW-0464">Manganese</keyword>
<keyword evidence="6 11" id="KW-0255">Endonuclease</keyword>
<feature type="chain" id="PRO_5026379471" description="EndoU domain-containing protein" evidence="11">
    <location>
        <begin position="23"/>
        <end position="311"/>
    </location>
</feature>
<dbReference type="GO" id="GO:0016787">
    <property type="term" value="F:hydrolase activity"/>
    <property type="evidence" value="ECO:0007669"/>
    <property type="project" value="UniProtKB-KW"/>
</dbReference>
<dbReference type="Pfam" id="PF09412">
    <property type="entry name" value="XendoU"/>
    <property type="match status" value="1"/>
</dbReference>
<proteinExistence type="inferred from homology"/>
<keyword evidence="14" id="KW-1185">Reference proteome</keyword>
<dbReference type="PANTHER" id="PTHR12439:SF42">
    <property type="entry name" value="ENDORIBONUCLEASE-RELATED"/>
    <property type="match status" value="1"/>
</dbReference>
<dbReference type="AlphaFoldDB" id="A0A232F9E1"/>
<dbReference type="EMBL" id="NNAY01000634">
    <property type="protein sequence ID" value="OXU27285.1"/>
    <property type="molecule type" value="Genomic_DNA"/>
</dbReference>
<dbReference type="GO" id="GO:0003723">
    <property type="term" value="F:RNA binding"/>
    <property type="evidence" value="ECO:0007669"/>
    <property type="project" value="UniProtKB-UniRule"/>
</dbReference>
<dbReference type="GO" id="GO:0004521">
    <property type="term" value="F:RNA endonuclease activity"/>
    <property type="evidence" value="ECO:0007669"/>
    <property type="project" value="UniProtKB-UniRule"/>
</dbReference>
<dbReference type="GO" id="GO:0016829">
    <property type="term" value="F:lyase activity"/>
    <property type="evidence" value="ECO:0007669"/>
    <property type="project" value="UniProtKB-KW"/>
</dbReference>
<evidence type="ECO:0000313" key="13">
    <source>
        <dbReference type="EMBL" id="OXU27285.1"/>
    </source>
</evidence>
<keyword evidence="10" id="KW-0456">Lyase</keyword>
<evidence type="ECO:0000256" key="10">
    <source>
        <dbReference type="ARBA" id="ARBA00023239"/>
    </source>
</evidence>
<evidence type="ECO:0000256" key="8">
    <source>
        <dbReference type="ARBA" id="ARBA00022884"/>
    </source>
</evidence>
<dbReference type="OrthoDB" id="430326at2759"/>
<comment type="cofactor">
    <cofactor evidence="1 11">
        <name>Mn(2+)</name>
        <dbReference type="ChEBI" id="CHEBI:29035"/>
    </cofactor>
</comment>
<evidence type="ECO:0000313" key="14">
    <source>
        <dbReference type="Proteomes" id="UP000215335"/>
    </source>
</evidence>
<name>A0A232F9E1_9HYME</name>
<dbReference type="CDD" id="cd21159">
    <property type="entry name" value="XendoU"/>
    <property type="match status" value="1"/>
</dbReference>
<evidence type="ECO:0000256" key="1">
    <source>
        <dbReference type="ARBA" id="ARBA00001936"/>
    </source>
</evidence>
<dbReference type="Proteomes" id="UP000215335">
    <property type="component" value="Unassembled WGS sequence"/>
</dbReference>
<feature type="signal peptide" evidence="11">
    <location>
        <begin position="1"/>
        <end position="22"/>
    </location>
</feature>
<sequence length="311" mass="36292">MFVINGALYCLIFLTVFSSVKGHNHHHNHHNTRHHTTEQKSLISTKELRRVSEELFEKLPTGIYQYLNVNYQGQRDSKDAKDEAAEPLLLLPKDLFDMLPTIRLMQKLYDNYDMNTLHAEDVTLEEDEEENDFIDSLLNTSIMMHSMDFLSSKGFFQKNMNEYRQILKKIWFHQYSRSNRTELGSSGFEHVFLVEKKGGSHITGLHNWIFFATEEYENKANYLGYISKLELANKAAVIKFYLSYMDKIKLSSMFLGTPPEFEMALYTLCFFARPNKGCNVLLGNEKITIQTWVQYLNNEALIGSSFPKIYN</sequence>
<evidence type="ECO:0000256" key="2">
    <source>
        <dbReference type="ARBA" id="ARBA00010168"/>
    </source>
</evidence>
<keyword evidence="4 11" id="KW-0540">Nuclease</keyword>
<comment type="subunit">
    <text evidence="3 11">Monomer.</text>
</comment>
<evidence type="ECO:0000256" key="7">
    <source>
        <dbReference type="ARBA" id="ARBA00022801"/>
    </source>
</evidence>
<dbReference type="InterPro" id="IPR039787">
    <property type="entry name" value="ENDOU"/>
</dbReference>
<evidence type="ECO:0000256" key="6">
    <source>
        <dbReference type="ARBA" id="ARBA00022759"/>
    </source>
</evidence>
<organism evidence="13 14">
    <name type="scientific">Trichomalopsis sarcophagae</name>
    <dbReference type="NCBI Taxonomy" id="543379"/>
    <lineage>
        <taxon>Eukaryota</taxon>
        <taxon>Metazoa</taxon>
        <taxon>Ecdysozoa</taxon>
        <taxon>Arthropoda</taxon>
        <taxon>Hexapoda</taxon>
        <taxon>Insecta</taxon>
        <taxon>Pterygota</taxon>
        <taxon>Neoptera</taxon>
        <taxon>Endopterygota</taxon>
        <taxon>Hymenoptera</taxon>
        <taxon>Apocrita</taxon>
        <taxon>Proctotrupomorpha</taxon>
        <taxon>Chalcidoidea</taxon>
        <taxon>Pteromalidae</taxon>
        <taxon>Pteromalinae</taxon>
        <taxon>Trichomalopsis</taxon>
    </lineage>
</organism>
<evidence type="ECO:0000256" key="5">
    <source>
        <dbReference type="ARBA" id="ARBA00022723"/>
    </source>
</evidence>
<evidence type="ECO:0000256" key="4">
    <source>
        <dbReference type="ARBA" id="ARBA00022722"/>
    </source>
</evidence>
<evidence type="ECO:0000259" key="12">
    <source>
        <dbReference type="PROSITE" id="PS51959"/>
    </source>
</evidence>
<protein>
    <recommendedName>
        <fullName evidence="12">EndoU domain-containing protein</fullName>
    </recommendedName>
</protein>
<evidence type="ECO:0000256" key="9">
    <source>
        <dbReference type="ARBA" id="ARBA00023211"/>
    </source>
</evidence>
<keyword evidence="7 11" id="KW-0378">Hydrolase</keyword>
<dbReference type="PANTHER" id="PTHR12439">
    <property type="entry name" value="PLACENTAL PROTEIN 11-RELATED"/>
    <property type="match status" value="1"/>
</dbReference>
<dbReference type="SUPFAM" id="SSF142877">
    <property type="entry name" value="EndoU-like"/>
    <property type="match status" value="1"/>
</dbReference>
<dbReference type="InterPro" id="IPR037227">
    <property type="entry name" value="EndoU-like"/>
</dbReference>
<comment type="similarity">
    <text evidence="2 11">Belongs to the ENDOU family.</text>
</comment>
<keyword evidence="8 11" id="KW-0694">RNA-binding</keyword>
<accession>A0A232F9E1</accession>
<evidence type="ECO:0000256" key="3">
    <source>
        <dbReference type="ARBA" id="ARBA00011245"/>
    </source>
</evidence>
<feature type="domain" description="EndoU" evidence="12">
    <location>
        <begin position="44"/>
        <end position="311"/>
    </location>
</feature>
<comment type="caution">
    <text evidence="13">The sequence shown here is derived from an EMBL/GenBank/DDBJ whole genome shotgun (WGS) entry which is preliminary data.</text>
</comment>
<keyword evidence="5 11" id="KW-0479">Metal-binding</keyword>
<keyword evidence="11" id="KW-0732">Signal</keyword>
<dbReference type="GO" id="GO:0046872">
    <property type="term" value="F:metal ion binding"/>
    <property type="evidence" value="ECO:0007669"/>
    <property type="project" value="UniProtKB-UniRule"/>
</dbReference>
<gene>
    <name evidence="13" type="ORF">TSAR_008539</name>
</gene>
<dbReference type="InterPro" id="IPR018998">
    <property type="entry name" value="EndoU_C"/>
</dbReference>
<dbReference type="PROSITE" id="PS51959">
    <property type="entry name" value="ENDOU"/>
    <property type="match status" value="1"/>
</dbReference>
<evidence type="ECO:0000256" key="11">
    <source>
        <dbReference type="RuleBase" id="RU367085"/>
    </source>
</evidence>